<keyword evidence="6" id="KW-1185">Reference proteome</keyword>
<dbReference type="InterPro" id="IPR043128">
    <property type="entry name" value="Rev_trsase/Diguanyl_cyclase"/>
</dbReference>
<dbReference type="EC" id="2.7.7.65" evidence="5"/>
<dbReference type="PROSITE" id="PS50112">
    <property type="entry name" value="PAS"/>
    <property type="match status" value="1"/>
</dbReference>
<dbReference type="PROSITE" id="PS50887">
    <property type="entry name" value="GGDEF"/>
    <property type="match status" value="1"/>
</dbReference>
<dbReference type="GO" id="GO:0052621">
    <property type="term" value="F:diguanylate cyclase activity"/>
    <property type="evidence" value="ECO:0007669"/>
    <property type="project" value="UniProtKB-EC"/>
</dbReference>
<feature type="domain" description="GGDEF" evidence="4">
    <location>
        <begin position="444"/>
        <end position="577"/>
    </location>
</feature>
<dbReference type="EMBL" id="JBEWZI010000002">
    <property type="protein sequence ID" value="MET7013061.1"/>
    <property type="molecule type" value="Genomic_DNA"/>
</dbReference>
<dbReference type="SUPFAM" id="SSF55073">
    <property type="entry name" value="Nucleotide cyclase"/>
    <property type="match status" value="1"/>
</dbReference>
<accession>A0ABV2TGL2</accession>
<dbReference type="RefSeq" id="WP_354599523.1">
    <property type="nucleotide sequence ID" value="NZ_JBEWZI010000002.1"/>
</dbReference>
<keyword evidence="5" id="KW-0808">Transferase</keyword>
<sequence>MRLLPDPAIFVPQGLTLRRWILTCQLYAVATGVLAGLLDFALDLRSERVAGLDALEAVVIGVLVWALVLFAFLIARELAMSHARRMAHSIESCVRTGVLAPLDSYDWPLFDQMHAGLRQLLDPRDARIVSLQQEVEYYRQLAEDMLGLELVFGLDGRLRWVNPGMQTLTGYSQEACLAAVDPVELWIYNRDRPTLRDMMARALQGEALDSVELRVQRKDESVFWCSCRCYPLHDKAGEISGLRFSAQDIQPRKDADLKLLETVAALRRAQALKEHYLGRSNDERMRLSALLEILSVGILFVDRDRRVVYINQTCCDMWQLGERAAVIGMRDDAVLQATAALRIDADAYHQHVEQVVAQRSEGAQYDIHCVDGRVVREVSSLVPASDGGRPIGRVWIYEDITESLHAKEKLTELAERDPLTNLYNRRRFLEDIGRQLAESVRRGEHLGLILFDLDGFKEVNDAFGHYAGDQVLQRIASEVDQVIRRNELLFRLGGDEFAILIAQPSTDCLTHLARRVVNKVASLAFEFDGRSTHVTISLGIAMTPVNGHDSEALIHAADQAMYQAKNEGKNCWAMAGRS</sequence>
<dbReference type="InterPro" id="IPR013656">
    <property type="entry name" value="PAS_4"/>
</dbReference>
<dbReference type="NCBIfam" id="TIGR00229">
    <property type="entry name" value="sensory_box"/>
    <property type="match status" value="1"/>
</dbReference>
<dbReference type="InterPro" id="IPR000700">
    <property type="entry name" value="PAS-assoc_C"/>
</dbReference>
<dbReference type="CDD" id="cd01949">
    <property type="entry name" value="GGDEF"/>
    <property type="match status" value="1"/>
</dbReference>
<evidence type="ECO:0000259" key="4">
    <source>
        <dbReference type="PROSITE" id="PS50887"/>
    </source>
</evidence>
<feature type="domain" description="PAC" evidence="3">
    <location>
        <begin position="209"/>
        <end position="261"/>
    </location>
</feature>
<dbReference type="PROSITE" id="PS50113">
    <property type="entry name" value="PAC"/>
    <property type="match status" value="1"/>
</dbReference>
<dbReference type="PANTHER" id="PTHR44757:SF2">
    <property type="entry name" value="BIOFILM ARCHITECTURE MAINTENANCE PROTEIN MBAA"/>
    <property type="match status" value="1"/>
</dbReference>
<dbReference type="SMART" id="SM00267">
    <property type="entry name" value="GGDEF"/>
    <property type="match status" value="1"/>
</dbReference>
<evidence type="ECO:0000313" key="6">
    <source>
        <dbReference type="Proteomes" id="UP001549691"/>
    </source>
</evidence>
<evidence type="ECO:0000256" key="1">
    <source>
        <dbReference type="SAM" id="Phobius"/>
    </source>
</evidence>
<dbReference type="InterPro" id="IPR029787">
    <property type="entry name" value="Nucleotide_cyclase"/>
</dbReference>
<comment type="caution">
    <text evidence="5">The sequence shown here is derived from an EMBL/GenBank/DDBJ whole genome shotgun (WGS) entry which is preliminary data.</text>
</comment>
<keyword evidence="1" id="KW-1133">Transmembrane helix</keyword>
<feature type="domain" description="PAS" evidence="2">
    <location>
        <begin position="134"/>
        <end position="206"/>
    </location>
</feature>
<protein>
    <submittedName>
        <fullName evidence="5">Diguanylate cyclase</fullName>
        <ecNumber evidence="5">2.7.7.65</ecNumber>
    </submittedName>
</protein>
<dbReference type="InterPro" id="IPR000160">
    <property type="entry name" value="GGDEF_dom"/>
</dbReference>
<keyword evidence="5" id="KW-0548">Nucleotidyltransferase</keyword>
<dbReference type="SMART" id="SM00091">
    <property type="entry name" value="PAS"/>
    <property type="match status" value="2"/>
</dbReference>
<dbReference type="InterPro" id="IPR052155">
    <property type="entry name" value="Biofilm_reg_signaling"/>
</dbReference>
<dbReference type="Pfam" id="PF00990">
    <property type="entry name" value="GGDEF"/>
    <property type="match status" value="1"/>
</dbReference>
<gene>
    <name evidence="5" type="ORF">ABXR19_02590</name>
</gene>
<name>A0ABV2TGL2_9RHOO</name>
<dbReference type="SMART" id="SM00086">
    <property type="entry name" value="PAC"/>
    <property type="match status" value="1"/>
</dbReference>
<organism evidence="5 6">
    <name type="scientific">Uliginosibacterium flavum</name>
    <dbReference type="NCBI Taxonomy" id="1396831"/>
    <lineage>
        <taxon>Bacteria</taxon>
        <taxon>Pseudomonadati</taxon>
        <taxon>Pseudomonadota</taxon>
        <taxon>Betaproteobacteria</taxon>
        <taxon>Rhodocyclales</taxon>
        <taxon>Zoogloeaceae</taxon>
        <taxon>Uliginosibacterium</taxon>
    </lineage>
</organism>
<dbReference type="PANTHER" id="PTHR44757">
    <property type="entry name" value="DIGUANYLATE CYCLASE DGCP"/>
    <property type="match status" value="1"/>
</dbReference>
<keyword evidence="1" id="KW-0812">Transmembrane</keyword>
<reference evidence="5 6" key="1">
    <citation type="submission" date="2024-07" db="EMBL/GenBank/DDBJ databases">
        <title>Uliginosibacterium flavum JJ3220;KACC:17644.</title>
        <authorList>
            <person name="Kim M.K."/>
        </authorList>
    </citation>
    <scope>NUCLEOTIDE SEQUENCE [LARGE SCALE GENOMIC DNA]</scope>
    <source>
        <strain evidence="5 6">KACC:17644</strain>
    </source>
</reference>
<dbReference type="Gene3D" id="3.30.450.20">
    <property type="entry name" value="PAS domain"/>
    <property type="match status" value="2"/>
</dbReference>
<feature type="transmembrane region" description="Helical" evidence="1">
    <location>
        <begin position="54"/>
        <end position="75"/>
    </location>
</feature>
<dbReference type="NCBIfam" id="TIGR00254">
    <property type="entry name" value="GGDEF"/>
    <property type="match status" value="1"/>
</dbReference>
<keyword evidence="1" id="KW-0472">Membrane</keyword>
<dbReference type="InterPro" id="IPR035965">
    <property type="entry name" value="PAS-like_dom_sf"/>
</dbReference>
<dbReference type="Pfam" id="PF08448">
    <property type="entry name" value="PAS_4"/>
    <property type="match status" value="2"/>
</dbReference>
<dbReference type="Proteomes" id="UP001549691">
    <property type="component" value="Unassembled WGS sequence"/>
</dbReference>
<dbReference type="Gene3D" id="3.30.70.270">
    <property type="match status" value="1"/>
</dbReference>
<evidence type="ECO:0000259" key="2">
    <source>
        <dbReference type="PROSITE" id="PS50112"/>
    </source>
</evidence>
<dbReference type="InterPro" id="IPR001610">
    <property type="entry name" value="PAC"/>
</dbReference>
<proteinExistence type="predicted"/>
<evidence type="ECO:0000313" key="5">
    <source>
        <dbReference type="EMBL" id="MET7013061.1"/>
    </source>
</evidence>
<feature type="transmembrane region" description="Helical" evidence="1">
    <location>
        <begin position="20"/>
        <end position="42"/>
    </location>
</feature>
<dbReference type="CDD" id="cd00130">
    <property type="entry name" value="PAS"/>
    <property type="match status" value="2"/>
</dbReference>
<evidence type="ECO:0000259" key="3">
    <source>
        <dbReference type="PROSITE" id="PS50113"/>
    </source>
</evidence>
<dbReference type="InterPro" id="IPR000014">
    <property type="entry name" value="PAS"/>
</dbReference>
<dbReference type="SUPFAM" id="SSF55785">
    <property type="entry name" value="PYP-like sensor domain (PAS domain)"/>
    <property type="match status" value="2"/>
</dbReference>